<feature type="domain" description="Dehydrogenase E1 component" evidence="6">
    <location>
        <begin position="28"/>
        <end position="325"/>
    </location>
</feature>
<comment type="catalytic activity">
    <reaction evidence="4">
        <text>N(6)-[(R)-lipoyl]-L-lysyl-[protein] + 3-methyl-2-oxobutanoate + H(+) = N(6)-[(R)-S(8)-2-methylpropanoyldihydrolipoyl]-L-lysyl-[protein] + CO2</text>
        <dbReference type="Rhea" id="RHEA:13457"/>
        <dbReference type="Rhea" id="RHEA-COMP:10474"/>
        <dbReference type="Rhea" id="RHEA-COMP:10497"/>
        <dbReference type="ChEBI" id="CHEBI:11851"/>
        <dbReference type="ChEBI" id="CHEBI:15378"/>
        <dbReference type="ChEBI" id="CHEBI:16526"/>
        <dbReference type="ChEBI" id="CHEBI:83099"/>
        <dbReference type="ChEBI" id="CHEBI:83142"/>
        <dbReference type="EC" id="1.2.4.4"/>
    </reaction>
</comment>
<evidence type="ECO:0000256" key="4">
    <source>
        <dbReference type="RuleBase" id="RU365014"/>
    </source>
</evidence>
<comment type="similarity">
    <text evidence="4">Belongs to the BCKDHA family.</text>
</comment>
<dbReference type="EMBL" id="LGCM01000014">
    <property type="protein sequence ID" value="KPL89891.1"/>
    <property type="molecule type" value="Genomic_DNA"/>
</dbReference>
<dbReference type="Proteomes" id="UP000050501">
    <property type="component" value="Unassembled WGS sequence"/>
</dbReference>
<proteinExistence type="inferred from homology"/>
<evidence type="ECO:0000256" key="2">
    <source>
        <dbReference type="ARBA" id="ARBA00023002"/>
    </source>
</evidence>
<dbReference type="PANTHER" id="PTHR43380">
    <property type="entry name" value="2-OXOISOVALERATE DEHYDROGENASE SUBUNIT ALPHA, MITOCHONDRIAL"/>
    <property type="match status" value="1"/>
</dbReference>
<accession>A0A0P6YD78</accession>
<dbReference type="Gene3D" id="3.40.50.970">
    <property type="match status" value="1"/>
</dbReference>
<reference evidence="7 8" key="1">
    <citation type="submission" date="2015-07" db="EMBL/GenBank/DDBJ databases">
        <title>Genome sequence of Levilinea saccharolytica DSM 16555.</title>
        <authorList>
            <person name="Hemp J."/>
            <person name="Ward L.M."/>
            <person name="Pace L.A."/>
            <person name="Fischer W.W."/>
        </authorList>
    </citation>
    <scope>NUCLEOTIDE SEQUENCE [LARGE SCALE GENOMIC DNA]</scope>
    <source>
        <strain evidence="7 8">KIBI-1</strain>
    </source>
</reference>
<dbReference type="EC" id="1.2.4.4" evidence="4"/>
<evidence type="ECO:0000313" key="8">
    <source>
        <dbReference type="Proteomes" id="UP000050501"/>
    </source>
</evidence>
<evidence type="ECO:0000256" key="1">
    <source>
        <dbReference type="ARBA" id="ARBA00001964"/>
    </source>
</evidence>
<comment type="function">
    <text evidence="4">The branched-chain alpha-keto dehydrogenase complex catalyzes the overall conversion of alpha-keto acids to acyl-CoA and CO(2). It contains multiple copies of three enzymatic components: branched-chain alpha-keto acid decarboxylase (E1), lipoamide acyltransferase (E2) and lipoamide dehydrogenase (E3).</text>
</comment>
<evidence type="ECO:0000256" key="5">
    <source>
        <dbReference type="SAM" id="MobiDB-lite"/>
    </source>
</evidence>
<dbReference type="Pfam" id="PF00676">
    <property type="entry name" value="E1_dh"/>
    <property type="match status" value="1"/>
</dbReference>
<name>A0A0P6YD78_9CHLR</name>
<dbReference type="SUPFAM" id="SSF52518">
    <property type="entry name" value="Thiamin diphosphate-binding fold (THDP-binding)"/>
    <property type="match status" value="1"/>
</dbReference>
<evidence type="ECO:0000259" key="6">
    <source>
        <dbReference type="Pfam" id="PF00676"/>
    </source>
</evidence>
<dbReference type="GO" id="GO:0003863">
    <property type="term" value="F:branched-chain 2-oxo acid dehydrogenase activity"/>
    <property type="evidence" value="ECO:0007669"/>
    <property type="project" value="UniProtKB-EC"/>
</dbReference>
<dbReference type="STRING" id="229921.ADN01_03175"/>
<evidence type="ECO:0000256" key="3">
    <source>
        <dbReference type="ARBA" id="ARBA00023052"/>
    </source>
</evidence>
<dbReference type="PATRIC" id="fig|229921.5.peg.3015"/>
<keyword evidence="2 4" id="KW-0560">Oxidoreductase</keyword>
<keyword evidence="8" id="KW-1185">Reference proteome</keyword>
<keyword evidence="3 4" id="KW-0786">Thiamine pyrophosphate</keyword>
<gene>
    <name evidence="7" type="ORF">ADN01_03175</name>
</gene>
<comment type="cofactor">
    <cofactor evidence="1 4">
        <name>thiamine diphosphate</name>
        <dbReference type="ChEBI" id="CHEBI:58937"/>
    </cofactor>
</comment>
<evidence type="ECO:0000313" key="7">
    <source>
        <dbReference type="EMBL" id="KPL89891.1"/>
    </source>
</evidence>
<comment type="caution">
    <text evidence="7">The sequence shown here is derived from an EMBL/GenBank/DDBJ whole genome shotgun (WGS) entry which is preliminary data.</text>
</comment>
<dbReference type="AlphaFoldDB" id="A0A0P6YD78"/>
<protein>
    <recommendedName>
        <fullName evidence="4">2-oxoisovalerate dehydrogenase subunit alpha</fullName>
        <ecNumber evidence="4">1.2.4.4</ecNumber>
    </recommendedName>
    <alternativeName>
        <fullName evidence="4">Branched-chain alpha-keto acid dehydrogenase E1 component alpha chain</fullName>
    </alternativeName>
</protein>
<organism evidence="7 8">
    <name type="scientific">Levilinea saccharolytica</name>
    <dbReference type="NCBI Taxonomy" id="229921"/>
    <lineage>
        <taxon>Bacteria</taxon>
        <taxon>Bacillati</taxon>
        <taxon>Chloroflexota</taxon>
        <taxon>Anaerolineae</taxon>
        <taxon>Anaerolineales</taxon>
        <taxon>Anaerolineaceae</taxon>
        <taxon>Levilinea</taxon>
    </lineage>
</organism>
<sequence length="340" mass="37460">MKAGNTSTGGAKQMEVTAELKRDMFWHMLLSRRLDERAWVLHRQGKIAFHISGIGQEAAQVGAAFALRRGEDWVTPYYRDLALMLCLGYTPRDFVLSLMGKREEPNSGGRQMPSHWSLRSANAVSHSAPVATQAPHAAGIGLAIKMRKEDKVVLTTIGEGSTSQGEWYEAVNWAAIHALPVIFLVENNQYAISVPTDKQMAVKSAADKACGLGLDGRMVDGTDVFAVYAVMSEVVAKARSGGGPSLIEARMYRITPHSSDDDDRSYRTREEVEENKKRDPILVARTQLLESGVLSARELEEMESRAKAMVDDAVAYAEKAPYPAVEEAAYPVYVEEVRRA</sequence>
<dbReference type="CDD" id="cd02000">
    <property type="entry name" value="TPP_E1_PDC_ADC_BCADC"/>
    <property type="match status" value="1"/>
</dbReference>
<dbReference type="InterPro" id="IPR001017">
    <property type="entry name" value="DH_E1"/>
</dbReference>
<dbReference type="PANTHER" id="PTHR43380:SF1">
    <property type="entry name" value="2-OXOISOVALERATE DEHYDROGENASE SUBUNIT ALPHA, MITOCHONDRIAL"/>
    <property type="match status" value="1"/>
</dbReference>
<feature type="compositionally biased region" description="Basic and acidic residues" evidence="5">
    <location>
        <begin position="264"/>
        <end position="276"/>
    </location>
</feature>
<dbReference type="InterPro" id="IPR029061">
    <property type="entry name" value="THDP-binding"/>
</dbReference>
<feature type="region of interest" description="Disordered" evidence="5">
    <location>
        <begin position="253"/>
        <end position="276"/>
    </location>
</feature>
<dbReference type="GO" id="GO:0009083">
    <property type="term" value="P:branched-chain amino acid catabolic process"/>
    <property type="evidence" value="ECO:0007669"/>
    <property type="project" value="TreeGrafter"/>
</dbReference>
<dbReference type="InterPro" id="IPR050771">
    <property type="entry name" value="Alpha-ketoacid_DH_E1_comp"/>
</dbReference>